<sequence>MPCGLSAALPRLLLPALALLFSLWQPHAAAHGMHLQARPASTHDGWVIQGRLSYSDDSAAAGNYIRVENLDQPDFPPLALQTGPAGAFQLPVLAGHRYRVTAQGEEGHTTAMEVLVTPPEAAADDNGWPIYLVIAAFLLASLIPAHFLRKP</sequence>
<keyword evidence="2" id="KW-0732">Signal</keyword>
<keyword evidence="1" id="KW-1133">Transmembrane helix</keyword>
<dbReference type="Proteomes" id="UP000664303">
    <property type="component" value="Unassembled WGS sequence"/>
</dbReference>
<keyword evidence="4" id="KW-1185">Reference proteome</keyword>
<dbReference type="EMBL" id="JAFKCZ010000018">
    <property type="protein sequence ID" value="MBN7798743.1"/>
    <property type="molecule type" value="Genomic_DNA"/>
</dbReference>
<protein>
    <recommendedName>
        <fullName evidence="5">Carboxypeptidase regulatory-like domain-containing protein</fullName>
    </recommendedName>
</protein>
<keyword evidence="1" id="KW-0812">Transmembrane</keyword>
<proteinExistence type="predicted"/>
<feature type="transmembrane region" description="Helical" evidence="1">
    <location>
        <begin position="128"/>
        <end position="148"/>
    </location>
</feature>
<keyword evidence="1" id="KW-0472">Membrane</keyword>
<evidence type="ECO:0000256" key="2">
    <source>
        <dbReference type="SAM" id="SignalP"/>
    </source>
</evidence>
<comment type="caution">
    <text evidence="3">The sequence shown here is derived from an EMBL/GenBank/DDBJ whole genome shotgun (WGS) entry which is preliminary data.</text>
</comment>
<dbReference type="AlphaFoldDB" id="A0A939DI95"/>
<evidence type="ECO:0000313" key="4">
    <source>
        <dbReference type="Proteomes" id="UP000664303"/>
    </source>
</evidence>
<feature type="signal peptide" evidence="2">
    <location>
        <begin position="1"/>
        <end position="28"/>
    </location>
</feature>
<evidence type="ECO:0000313" key="3">
    <source>
        <dbReference type="EMBL" id="MBN7798743.1"/>
    </source>
</evidence>
<feature type="chain" id="PRO_5037810124" description="Carboxypeptidase regulatory-like domain-containing protein" evidence="2">
    <location>
        <begin position="29"/>
        <end position="151"/>
    </location>
</feature>
<reference evidence="3" key="1">
    <citation type="submission" date="2021-02" db="EMBL/GenBank/DDBJ databases">
        <title>PHA producing bacteria isolated from coastal sediment in Guangdong, Shenzhen.</title>
        <authorList>
            <person name="Zheng W."/>
            <person name="Yu S."/>
            <person name="Huang Y."/>
        </authorList>
    </citation>
    <scope>NUCLEOTIDE SEQUENCE</scope>
    <source>
        <strain evidence="3">TN14-10</strain>
    </source>
</reference>
<name>A0A939DI95_9GAMM</name>
<gene>
    <name evidence="3" type="ORF">JYP50_19225</name>
</gene>
<accession>A0A939DI95</accession>
<evidence type="ECO:0000256" key="1">
    <source>
        <dbReference type="SAM" id="Phobius"/>
    </source>
</evidence>
<evidence type="ECO:0008006" key="5">
    <source>
        <dbReference type="Google" id="ProtNLM"/>
    </source>
</evidence>
<dbReference type="RefSeq" id="WP_206562192.1">
    <property type="nucleotide sequence ID" value="NZ_JAFKCZ010000018.1"/>
</dbReference>
<organism evidence="3 4">
    <name type="scientific">Parahaliea mediterranea</name>
    <dbReference type="NCBI Taxonomy" id="651086"/>
    <lineage>
        <taxon>Bacteria</taxon>
        <taxon>Pseudomonadati</taxon>
        <taxon>Pseudomonadota</taxon>
        <taxon>Gammaproteobacteria</taxon>
        <taxon>Cellvibrionales</taxon>
        <taxon>Halieaceae</taxon>
        <taxon>Parahaliea</taxon>
    </lineage>
</organism>